<dbReference type="Proteomes" id="UP000316213">
    <property type="component" value="Unassembled WGS sequence"/>
</dbReference>
<reference evidence="1 2" key="1">
    <citation type="submission" date="2019-02" db="EMBL/GenBank/DDBJ databases">
        <title>Deep-cultivation of Planctomycetes and their phenomic and genomic characterization uncovers novel biology.</title>
        <authorList>
            <person name="Wiegand S."/>
            <person name="Jogler M."/>
            <person name="Boedeker C."/>
            <person name="Pinto D."/>
            <person name="Vollmers J."/>
            <person name="Rivas-Marin E."/>
            <person name="Kohn T."/>
            <person name="Peeters S.H."/>
            <person name="Heuer A."/>
            <person name="Rast P."/>
            <person name="Oberbeckmann S."/>
            <person name="Bunk B."/>
            <person name="Jeske O."/>
            <person name="Meyerdierks A."/>
            <person name="Storesund J.E."/>
            <person name="Kallscheuer N."/>
            <person name="Luecker S."/>
            <person name="Lage O.M."/>
            <person name="Pohl T."/>
            <person name="Merkel B.J."/>
            <person name="Hornburger P."/>
            <person name="Mueller R.-W."/>
            <person name="Bruemmer F."/>
            <person name="Labrenz M."/>
            <person name="Spormann A.M."/>
            <person name="Op Den Camp H."/>
            <person name="Overmann J."/>
            <person name="Amann R."/>
            <person name="Jetten M.S.M."/>
            <person name="Mascher T."/>
            <person name="Medema M.H."/>
            <person name="Devos D.P."/>
            <person name="Kaster A.-K."/>
            <person name="Ovreas L."/>
            <person name="Rohde M."/>
            <person name="Galperin M.Y."/>
            <person name="Jogler C."/>
        </authorList>
    </citation>
    <scope>NUCLEOTIDE SEQUENCE [LARGE SCALE GENOMIC DNA]</scope>
    <source>
        <strain evidence="1 2">Pla100</strain>
    </source>
</reference>
<proteinExistence type="predicted"/>
<sequence>MKRLDDPPAEFRCPVCRAKQTPSTSCRRCQADLTLTLQVRRRLEYLRQQPMTPEVAEERKLLGG</sequence>
<gene>
    <name evidence="1" type="ORF">Pla100_62700</name>
</gene>
<protein>
    <submittedName>
        <fullName evidence="1">Uncharacterized protein</fullName>
    </submittedName>
</protein>
<evidence type="ECO:0000313" key="1">
    <source>
        <dbReference type="EMBL" id="TWT86042.1"/>
    </source>
</evidence>
<name>A0A5C5ZFD6_9BACT</name>
<evidence type="ECO:0000313" key="2">
    <source>
        <dbReference type="Proteomes" id="UP000316213"/>
    </source>
</evidence>
<comment type="caution">
    <text evidence="1">The sequence shown here is derived from an EMBL/GenBank/DDBJ whole genome shotgun (WGS) entry which is preliminary data.</text>
</comment>
<accession>A0A5C5ZFD6</accession>
<organism evidence="1 2">
    <name type="scientific">Neorhodopirellula pilleata</name>
    <dbReference type="NCBI Taxonomy" id="2714738"/>
    <lineage>
        <taxon>Bacteria</taxon>
        <taxon>Pseudomonadati</taxon>
        <taxon>Planctomycetota</taxon>
        <taxon>Planctomycetia</taxon>
        <taxon>Pirellulales</taxon>
        <taxon>Pirellulaceae</taxon>
        <taxon>Neorhodopirellula</taxon>
    </lineage>
</organism>
<dbReference type="AlphaFoldDB" id="A0A5C5ZFD6"/>
<dbReference type="EMBL" id="SJPM01000048">
    <property type="protein sequence ID" value="TWT86042.1"/>
    <property type="molecule type" value="Genomic_DNA"/>
</dbReference>
<keyword evidence="2" id="KW-1185">Reference proteome</keyword>